<gene>
    <name evidence="1" type="ORF">HYG85_11175</name>
</gene>
<evidence type="ECO:0000313" key="1">
    <source>
        <dbReference type="EMBL" id="QUH29450.1"/>
    </source>
</evidence>
<sequence length="82" mass="9612">MTDNNIKEQIVNLINTVKGINLKEEDYDEHLFSSKIDLSPRDLVYVFLKIEELFKTKIPEENIINEDFITINKITEIVSSVR</sequence>
<proteinExistence type="predicted"/>
<dbReference type="Proteomes" id="UP000677305">
    <property type="component" value="Chromosome"/>
</dbReference>
<dbReference type="EMBL" id="CP058561">
    <property type="protein sequence ID" value="QUH29450.1"/>
    <property type="molecule type" value="Genomic_DNA"/>
</dbReference>
<name>A0A8J8MB43_9FIRM</name>
<protein>
    <recommendedName>
        <fullName evidence="3">Carrier domain-containing protein</fullName>
    </recommendedName>
</protein>
<dbReference type="AlphaFoldDB" id="A0A8J8MB43"/>
<evidence type="ECO:0000313" key="2">
    <source>
        <dbReference type="Proteomes" id="UP000677305"/>
    </source>
</evidence>
<evidence type="ECO:0008006" key="3">
    <source>
        <dbReference type="Google" id="ProtNLM"/>
    </source>
</evidence>
<dbReference type="SUPFAM" id="SSF47336">
    <property type="entry name" value="ACP-like"/>
    <property type="match status" value="1"/>
</dbReference>
<organism evidence="1 2">
    <name type="scientific">Vallitalea guaymasensis</name>
    <dbReference type="NCBI Taxonomy" id="1185412"/>
    <lineage>
        <taxon>Bacteria</taxon>
        <taxon>Bacillati</taxon>
        <taxon>Bacillota</taxon>
        <taxon>Clostridia</taxon>
        <taxon>Lachnospirales</taxon>
        <taxon>Vallitaleaceae</taxon>
        <taxon>Vallitalea</taxon>
    </lineage>
</organism>
<accession>A0A8J8MB43</accession>
<dbReference type="RefSeq" id="WP_212693521.1">
    <property type="nucleotide sequence ID" value="NZ_CP058561.1"/>
</dbReference>
<reference evidence="1 2" key="1">
    <citation type="submission" date="2020-07" db="EMBL/GenBank/DDBJ databases">
        <title>Vallitalea guaymasensis genome.</title>
        <authorList>
            <person name="Postec A."/>
        </authorList>
    </citation>
    <scope>NUCLEOTIDE SEQUENCE [LARGE SCALE GENOMIC DNA]</scope>
    <source>
        <strain evidence="1 2">Ra1766G1</strain>
    </source>
</reference>
<dbReference type="Gene3D" id="1.10.1200.10">
    <property type="entry name" value="ACP-like"/>
    <property type="match status" value="1"/>
</dbReference>
<dbReference type="InterPro" id="IPR036736">
    <property type="entry name" value="ACP-like_sf"/>
</dbReference>
<keyword evidence="2" id="KW-1185">Reference proteome</keyword>
<dbReference type="KEGG" id="vgu:HYG85_11175"/>